<protein>
    <submittedName>
        <fullName evidence="15">Adenosine receptor A2b-like</fullName>
    </submittedName>
</protein>
<dbReference type="PANTHER" id="PTHR24246:SF27">
    <property type="entry name" value="ADENOSINE RECEPTOR, ISOFORM A"/>
    <property type="match status" value="1"/>
</dbReference>
<organism evidence="14 15">
    <name type="scientific">Limulus polyphemus</name>
    <name type="common">Atlantic horseshoe crab</name>
    <dbReference type="NCBI Taxonomy" id="6850"/>
    <lineage>
        <taxon>Eukaryota</taxon>
        <taxon>Metazoa</taxon>
        <taxon>Ecdysozoa</taxon>
        <taxon>Arthropoda</taxon>
        <taxon>Chelicerata</taxon>
        <taxon>Merostomata</taxon>
        <taxon>Xiphosura</taxon>
        <taxon>Limulidae</taxon>
        <taxon>Limulus</taxon>
    </lineage>
</organism>
<feature type="transmembrane region" description="Helical" evidence="12">
    <location>
        <begin position="80"/>
        <end position="102"/>
    </location>
</feature>
<evidence type="ECO:0000256" key="9">
    <source>
        <dbReference type="ARBA" id="ARBA00023170"/>
    </source>
</evidence>
<dbReference type="InterPro" id="IPR000276">
    <property type="entry name" value="GPCR_Rhodpsn"/>
</dbReference>
<evidence type="ECO:0000256" key="8">
    <source>
        <dbReference type="ARBA" id="ARBA00023157"/>
    </source>
</evidence>
<gene>
    <name evidence="15" type="primary">LOC106461242</name>
</gene>
<feature type="transmembrane region" description="Helical" evidence="12">
    <location>
        <begin position="244"/>
        <end position="261"/>
    </location>
</feature>
<dbReference type="PRINTS" id="PR00237">
    <property type="entry name" value="GPCRRHODOPSN"/>
</dbReference>
<evidence type="ECO:0000256" key="4">
    <source>
        <dbReference type="ARBA" id="ARBA00022692"/>
    </source>
</evidence>
<keyword evidence="10" id="KW-0325">Glycoprotein</keyword>
<dbReference type="Pfam" id="PF00001">
    <property type="entry name" value="7tm_1"/>
    <property type="match status" value="1"/>
</dbReference>
<keyword evidence="11" id="KW-0807">Transducer</keyword>
<accession>A0ABM1B7R1</accession>
<dbReference type="PROSITE" id="PS00237">
    <property type="entry name" value="G_PROTEIN_RECEP_F1_1"/>
    <property type="match status" value="1"/>
</dbReference>
<evidence type="ECO:0000256" key="5">
    <source>
        <dbReference type="ARBA" id="ARBA00022989"/>
    </source>
</evidence>
<sequence>MTVGQLPVAYTLLELTVAVIAVVGNMVVMIAFGLDKRVRKKTNFYIFSLATADLLVGLVGVPSAILTKLGLPEGSFSGCITMLSLLVVLCTISILNLLAVSVDRYWAVLHPFSYRRKMTGRGVVAIILGCWLLGNCIGFLPLFGWNSGLEPGGRCFFTNVMKYEFLVFLYFATIVYPTLLMAFFYAKIYVVVLKQVRQISALEQAPSTYVVSSSFNRDIISSTTVPLQQASNHNKRDISKAKKLSIIVLFFVICWLPLYTINCIQAFCRTCVPPSWLLDCFIVLSHANSAVNPFLYAYHMREFREAANRLVCCFRRSQNQKLDLQMDSFIGQGLGRTILRHALTSDAKSKSIQENKENLSRTPSYLNVEYT</sequence>
<evidence type="ECO:0000256" key="7">
    <source>
        <dbReference type="ARBA" id="ARBA00023136"/>
    </source>
</evidence>
<feature type="transmembrane region" description="Helical" evidence="12">
    <location>
        <begin position="44"/>
        <end position="65"/>
    </location>
</feature>
<dbReference type="GeneID" id="106461242"/>
<dbReference type="SUPFAM" id="SSF81321">
    <property type="entry name" value="Family A G protein-coupled receptor-like"/>
    <property type="match status" value="1"/>
</dbReference>
<feature type="transmembrane region" description="Helical" evidence="12">
    <location>
        <begin position="12"/>
        <end position="32"/>
    </location>
</feature>
<keyword evidence="8" id="KW-1015">Disulfide bond</keyword>
<evidence type="ECO:0000256" key="1">
    <source>
        <dbReference type="ARBA" id="ARBA00004651"/>
    </source>
</evidence>
<keyword evidence="9" id="KW-0675">Receptor</keyword>
<evidence type="ECO:0000256" key="3">
    <source>
        <dbReference type="ARBA" id="ARBA00022475"/>
    </source>
</evidence>
<dbReference type="InterPro" id="IPR017452">
    <property type="entry name" value="GPCR_Rhodpsn_7TM"/>
</dbReference>
<feature type="domain" description="G-protein coupled receptors family 1 profile" evidence="13">
    <location>
        <begin position="24"/>
        <end position="296"/>
    </location>
</feature>
<evidence type="ECO:0000256" key="10">
    <source>
        <dbReference type="ARBA" id="ARBA00023180"/>
    </source>
</evidence>
<dbReference type="PROSITE" id="PS50262">
    <property type="entry name" value="G_PROTEIN_RECEP_F1_2"/>
    <property type="match status" value="1"/>
</dbReference>
<keyword evidence="3" id="KW-1003">Cell membrane</keyword>
<dbReference type="PRINTS" id="PR00424">
    <property type="entry name" value="ADENOSINER"/>
</dbReference>
<evidence type="ECO:0000259" key="13">
    <source>
        <dbReference type="PROSITE" id="PS50262"/>
    </source>
</evidence>
<evidence type="ECO:0000313" key="14">
    <source>
        <dbReference type="Proteomes" id="UP000694941"/>
    </source>
</evidence>
<dbReference type="PANTHER" id="PTHR24246">
    <property type="entry name" value="OLFACTORY RECEPTOR AND ADENOSINE RECEPTOR"/>
    <property type="match status" value="1"/>
</dbReference>
<proteinExistence type="inferred from homology"/>
<dbReference type="RefSeq" id="XP_013776503.1">
    <property type="nucleotide sequence ID" value="XM_013921049.2"/>
</dbReference>
<feature type="transmembrane region" description="Helical" evidence="12">
    <location>
        <begin position="165"/>
        <end position="186"/>
    </location>
</feature>
<evidence type="ECO:0000256" key="11">
    <source>
        <dbReference type="ARBA" id="ARBA00023224"/>
    </source>
</evidence>
<keyword evidence="4 12" id="KW-0812">Transmembrane</keyword>
<feature type="transmembrane region" description="Helical" evidence="12">
    <location>
        <begin position="123"/>
        <end position="145"/>
    </location>
</feature>
<evidence type="ECO:0000313" key="15">
    <source>
        <dbReference type="RefSeq" id="XP_013776503.1"/>
    </source>
</evidence>
<evidence type="ECO:0000256" key="2">
    <source>
        <dbReference type="ARBA" id="ARBA00010663"/>
    </source>
</evidence>
<keyword evidence="5 12" id="KW-1133">Transmembrane helix</keyword>
<dbReference type="InterPro" id="IPR001634">
    <property type="entry name" value="Adenosn_rcpt"/>
</dbReference>
<keyword evidence="7 12" id="KW-0472">Membrane</keyword>
<evidence type="ECO:0000256" key="6">
    <source>
        <dbReference type="ARBA" id="ARBA00023040"/>
    </source>
</evidence>
<comment type="subcellular location">
    <subcellularLocation>
        <location evidence="1">Cell membrane</location>
        <topology evidence="1">Multi-pass membrane protein</topology>
    </subcellularLocation>
</comment>
<dbReference type="Proteomes" id="UP000694941">
    <property type="component" value="Unplaced"/>
</dbReference>
<dbReference type="Gene3D" id="1.20.1070.10">
    <property type="entry name" value="Rhodopsin 7-helix transmembrane proteins"/>
    <property type="match status" value="1"/>
</dbReference>
<keyword evidence="6" id="KW-0297">G-protein coupled receptor</keyword>
<evidence type="ECO:0000256" key="12">
    <source>
        <dbReference type="SAM" id="Phobius"/>
    </source>
</evidence>
<reference evidence="15" key="1">
    <citation type="submission" date="2025-08" db="UniProtKB">
        <authorList>
            <consortium name="RefSeq"/>
        </authorList>
    </citation>
    <scope>IDENTIFICATION</scope>
    <source>
        <tissue evidence="15">Muscle</tissue>
    </source>
</reference>
<comment type="similarity">
    <text evidence="2">Belongs to the G-protein coupled receptor 1 family.</text>
</comment>
<keyword evidence="14" id="KW-1185">Reference proteome</keyword>
<name>A0ABM1B7R1_LIMPO</name>